<dbReference type="EMBL" id="BAABXL010000001">
    <property type="protein sequence ID" value="GAA6269793.1"/>
    <property type="molecule type" value="Genomic_DNA"/>
</dbReference>
<comment type="subcellular location">
    <subcellularLocation>
        <location evidence="1">Cell membrane</location>
        <topology evidence="1">Multi-pass membrane protein</topology>
    </subcellularLocation>
</comment>
<dbReference type="NCBIfam" id="TIGR00797">
    <property type="entry name" value="matE"/>
    <property type="match status" value="1"/>
</dbReference>
<feature type="transmembrane region" description="Helical" evidence="7">
    <location>
        <begin position="192"/>
        <end position="213"/>
    </location>
</feature>
<protein>
    <submittedName>
        <fullName evidence="8">MATE family efflux transporter</fullName>
    </submittedName>
</protein>
<proteinExistence type="predicted"/>
<name>A0ABQ0B0H8_9FIRM</name>
<keyword evidence="3" id="KW-1003">Cell membrane</keyword>
<dbReference type="Pfam" id="PF01554">
    <property type="entry name" value="MatE"/>
    <property type="match status" value="2"/>
</dbReference>
<feature type="transmembrane region" description="Helical" evidence="7">
    <location>
        <begin position="134"/>
        <end position="153"/>
    </location>
</feature>
<evidence type="ECO:0000256" key="3">
    <source>
        <dbReference type="ARBA" id="ARBA00022475"/>
    </source>
</evidence>
<keyword evidence="4 7" id="KW-0812">Transmembrane</keyword>
<evidence type="ECO:0000256" key="2">
    <source>
        <dbReference type="ARBA" id="ARBA00022448"/>
    </source>
</evidence>
<evidence type="ECO:0000256" key="4">
    <source>
        <dbReference type="ARBA" id="ARBA00022692"/>
    </source>
</evidence>
<keyword evidence="6 7" id="KW-0472">Membrane</keyword>
<feature type="transmembrane region" description="Helical" evidence="7">
    <location>
        <begin position="165"/>
        <end position="186"/>
    </location>
</feature>
<evidence type="ECO:0000256" key="7">
    <source>
        <dbReference type="SAM" id="Phobius"/>
    </source>
</evidence>
<feature type="transmembrane region" description="Helical" evidence="7">
    <location>
        <begin position="51"/>
        <end position="75"/>
    </location>
</feature>
<comment type="caution">
    <text evidence="8">The sequence shown here is derived from an EMBL/GenBank/DDBJ whole genome shotgun (WGS) entry which is preliminary data.</text>
</comment>
<feature type="transmembrane region" description="Helical" evidence="7">
    <location>
        <begin position="422"/>
        <end position="438"/>
    </location>
</feature>
<evidence type="ECO:0000256" key="6">
    <source>
        <dbReference type="ARBA" id="ARBA00023136"/>
    </source>
</evidence>
<dbReference type="InterPro" id="IPR002528">
    <property type="entry name" value="MATE_fam"/>
</dbReference>
<keyword evidence="5 7" id="KW-1133">Transmembrane helix</keyword>
<feature type="transmembrane region" description="Helical" evidence="7">
    <location>
        <begin position="12"/>
        <end position="31"/>
    </location>
</feature>
<feature type="transmembrane region" description="Helical" evidence="7">
    <location>
        <begin position="315"/>
        <end position="335"/>
    </location>
</feature>
<evidence type="ECO:0000256" key="1">
    <source>
        <dbReference type="ARBA" id="ARBA00004651"/>
    </source>
</evidence>
<evidence type="ECO:0000256" key="5">
    <source>
        <dbReference type="ARBA" id="ARBA00022989"/>
    </source>
</evidence>
<dbReference type="Proteomes" id="UP001600894">
    <property type="component" value="Unassembled WGS sequence"/>
</dbReference>
<keyword evidence="2" id="KW-0813">Transport</keyword>
<dbReference type="InterPro" id="IPR048279">
    <property type="entry name" value="MdtK-like"/>
</dbReference>
<dbReference type="PANTHER" id="PTHR43549:SF3">
    <property type="entry name" value="MULTIDRUG RESISTANCE PROTEIN YPNP-RELATED"/>
    <property type="match status" value="1"/>
</dbReference>
<feature type="transmembrane region" description="Helical" evidence="7">
    <location>
        <begin position="96"/>
        <end position="114"/>
    </location>
</feature>
<evidence type="ECO:0000313" key="9">
    <source>
        <dbReference type="Proteomes" id="UP001600894"/>
    </source>
</evidence>
<evidence type="ECO:0000313" key="8">
    <source>
        <dbReference type="EMBL" id="GAA6269793.1"/>
    </source>
</evidence>
<dbReference type="PANTHER" id="PTHR43549">
    <property type="entry name" value="MULTIDRUG RESISTANCE PROTEIN YPNP-RELATED"/>
    <property type="match status" value="1"/>
</dbReference>
<dbReference type="PIRSF" id="PIRSF006603">
    <property type="entry name" value="DinF"/>
    <property type="match status" value="1"/>
</dbReference>
<feature type="transmembrane region" description="Helical" evidence="7">
    <location>
        <begin position="355"/>
        <end position="376"/>
    </location>
</feature>
<dbReference type="CDD" id="cd13138">
    <property type="entry name" value="MATE_yoeA_like"/>
    <property type="match status" value="1"/>
</dbReference>
<accession>A0ABQ0B0H8</accession>
<sequence length="460" mass="49534">MEQDMTKGSPFKVLIMFTLPLAIGNIFQQLYNMADTIIVGRYVGADALAAVGSTGTVMFLLNGFAQGITAGFAVLTSQRYGAKKTEGVKQSVSNGILLSVIGAVFFTAASILFMKPLLYLMNTPENIFADAYCYISLISLGMVANVFYNLFSAYLRAVGNSKMPLFFLVLSACLNVVLDLVFIINFQMGVAGAAWATNLSQAISAVLCAVYIYKKVPSLVPEKRHWRIHRGDTRFQLATGIPMALQFAITSSGTMVMQSAINLFGSEAVAAYTAAGKIHSLLTQGMVAMGQTMAVYSGQNYGKGDAARIRQGVRAALVIEVIYSLVSAVIVYSALEPSLGLFFSGEVDLTAMMPWARTYITICTLFYVPLCTIFIFRNTMQGCGYGFLPMMGGVVELVARLAVAVVAMNIHSYWLACACDPAAWVGAGVFTGVSYLYVMNKVQKSLGAGMPSHGLSEKQH</sequence>
<reference evidence="8 9" key="1">
    <citation type="submission" date="2024-04" db="EMBL/GenBank/DDBJ databases">
        <title>Defined microbial consortia suppress multidrug-resistant proinflammatory Enterobacteriaceae via ecological control.</title>
        <authorList>
            <person name="Furuichi M."/>
            <person name="Kawaguchi T."/>
            <person name="Pust M."/>
            <person name="Yasuma K."/>
            <person name="Plichta D."/>
            <person name="Hasegawa N."/>
            <person name="Ohya T."/>
            <person name="Bhattarai S."/>
            <person name="Sasajima S."/>
            <person name="Aoto Y."/>
            <person name="Tuganbaev T."/>
            <person name="Yaginuma M."/>
            <person name="Ueda M."/>
            <person name="Okahashi N."/>
            <person name="Amafuji K."/>
            <person name="Kiridooshi Y."/>
            <person name="Sugita K."/>
            <person name="Strazar M."/>
            <person name="Skelly A."/>
            <person name="Suda W."/>
            <person name="Hattori M."/>
            <person name="Nakamoto N."/>
            <person name="Caballero S."/>
            <person name="Norman J."/>
            <person name="Olle B."/>
            <person name="Tanoue T."/>
            <person name="Arita M."/>
            <person name="Bucci V."/>
            <person name="Atarashi K."/>
            <person name="Xavier R."/>
            <person name="Honda K."/>
        </authorList>
    </citation>
    <scope>NUCLEOTIDE SEQUENCE [LARGE SCALE GENOMIC DNA]</scope>
    <source>
        <strain evidence="9">f13</strain>
    </source>
</reference>
<dbReference type="RefSeq" id="WP_390470526.1">
    <property type="nucleotide sequence ID" value="NZ_BAABXL010000001.1"/>
</dbReference>
<keyword evidence="9" id="KW-1185">Reference proteome</keyword>
<gene>
    <name evidence="8" type="ORF">F130042H8_28530</name>
</gene>
<organism evidence="8 9">
    <name type="scientific">Enterocloster alcoholdehydrogenati</name>
    <dbReference type="NCBI Taxonomy" id="2547410"/>
    <lineage>
        <taxon>Bacteria</taxon>
        <taxon>Bacillati</taxon>
        <taxon>Bacillota</taxon>
        <taxon>Clostridia</taxon>
        <taxon>Lachnospirales</taxon>
        <taxon>Lachnospiraceae</taxon>
        <taxon>Enterocloster</taxon>
    </lineage>
</organism>
<dbReference type="InterPro" id="IPR052031">
    <property type="entry name" value="Membrane_Transporter-Flippase"/>
</dbReference>